<proteinExistence type="predicted"/>
<protein>
    <submittedName>
        <fullName evidence="1">Uncharacterized protein</fullName>
    </submittedName>
</protein>
<reference evidence="1" key="1">
    <citation type="journal article" date="2020" name="Nature">
        <title>Giant virus diversity and host interactions through global metagenomics.</title>
        <authorList>
            <person name="Schulz F."/>
            <person name="Roux S."/>
            <person name="Paez-Espino D."/>
            <person name="Jungbluth S."/>
            <person name="Walsh D.A."/>
            <person name="Denef V.J."/>
            <person name="McMahon K.D."/>
            <person name="Konstantinidis K.T."/>
            <person name="Eloe-Fadrosh E.A."/>
            <person name="Kyrpides N.C."/>
            <person name="Woyke T."/>
        </authorList>
    </citation>
    <scope>NUCLEOTIDE SEQUENCE</scope>
    <source>
        <strain evidence="1">GVMAG-M-3300018868-6</strain>
    </source>
</reference>
<sequence length="203" mass="22507">MNVQIIKIVVIIALFVLGLVVASKPREAFVNVSGKCPNLLIKKDGAYYLKNTANPGETPIKFNALDDYVKFVEWQRSRGITCPVLYLQQTADAQGTTSYRMLPDPRQPDVGLSVEQFPTMEGELRRKLTDASRLGNIFNRGLYPGYDPTNQDVGVETPLDKIFTSSGPVSDNPMDANWGGVSYSRTVVKSGKYEDENVKIRVA</sequence>
<organism evidence="1">
    <name type="scientific">viral metagenome</name>
    <dbReference type="NCBI Taxonomy" id="1070528"/>
    <lineage>
        <taxon>unclassified sequences</taxon>
        <taxon>metagenomes</taxon>
        <taxon>organismal metagenomes</taxon>
    </lineage>
</organism>
<accession>A0A6C0BU45</accession>
<dbReference type="AlphaFoldDB" id="A0A6C0BU45"/>
<dbReference type="EMBL" id="MN739254">
    <property type="protein sequence ID" value="QHS95600.1"/>
    <property type="molecule type" value="Genomic_DNA"/>
</dbReference>
<evidence type="ECO:0000313" key="1">
    <source>
        <dbReference type="EMBL" id="QHS95600.1"/>
    </source>
</evidence>
<name>A0A6C0BU45_9ZZZZ</name>